<reference evidence="16" key="1">
    <citation type="journal article" date="2020" name="Nat. Commun.">
        <title>Genome sequence of the cluster root forming white lupin.</title>
        <authorList>
            <person name="Hufnagel B."/>
            <person name="Marques A."/>
            <person name="Soriano A."/>
            <person name="Marques L."/>
            <person name="Divol F."/>
            <person name="Doumas P."/>
            <person name="Sallet E."/>
            <person name="Mancinotti D."/>
            <person name="Carrere S."/>
            <person name="Marande W."/>
            <person name="Arribat S."/>
            <person name="Keller J."/>
            <person name="Huneau C."/>
            <person name="Blein T."/>
            <person name="Aime D."/>
            <person name="Laguerre M."/>
            <person name="Taylor J."/>
            <person name="Schubert V."/>
            <person name="Nelson M."/>
            <person name="Geu-Flores F."/>
            <person name="Crespi M."/>
            <person name="Gallardo-Guerrero K."/>
            <person name="Delaux P.-M."/>
            <person name="Salse J."/>
            <person name="Berges H."/>
            <person name="Guyot R."/>
            <person name="Gouzy J."/>
            <person name="Peret B."/>
        </authorList>
    </citation>
    <scope>NUCLEOTIDE SEQUENCE [LARGE SCALE GENOMIC DNA]</scope>
    <source>
        <strain evidence="16">cv. Amiga</strain>
    </source>
</reference>
<keyword evidence="6 15" id="KW-0808">Transferase</keyword>
<feature type="domain" description="ATP-sulfurylase PUA-like" evidence="14">
    <location>
        <begin position="101"/>
        <end position="263"/>
    </location>
</feature>
<evidence type="ECO:0000256" key="11">
    <source>
        <dbReference type="ARBA" id="ARBA00037980"/>
    </source>
</evidence>
<evidence type="ECO:0000259" key="14">
    <source>
        <dbReference type="Pfam" id="PF14306"/>
    </source>
</evidence>
<dbReference type="AlphaFoldDB" id="A0A6A4NUV8"/>
<comment type="subcellular location">
    <subcellularLocation>
        <location evidence="1">Plastid</location>
        <location evidence="1">Chloroplast</location>
    </subcellularLocation>
</comment>
<comment type="similarity">
    <text evidence="11">Belongs to the sulfate adenylyltransferase family.</text>
</comment>
<dbReference type="Pfam" id="PF01747">
    <property type="entry name" value="ATP-sulfurylase"/>
    <property type="match status" value="1"/>
</dbReference>
<evidence type="ECO:0000313" key="15">
    <source>
        <dbReference type="EMBL" id="KAE9590297.1"/>
    </source>
</evidence>
<dbReference type="Gene3D" id="3.10.400.10">
    <property type="entry name" value="Sulfate adenylyltransferase"/>
    <property type="match status" value="1"/>
</dbReference>
<dbReference type="InterPro" id="IPR025980">
    <property type="entry name" value="ATP-Sase_PUA-like_dom"/>
</dbReference>
<name>A0A6A4NUV8_LUPAL</name>
<dbReference type="InterPro" id="IPR024951">
    <property type="entry name" value="Sulfurylase_cat_dom"/>
</dbReference>
<dbReference type="GO" id="GO:0004781">
    <property type="term" value="F:sulfate adenylyltransferase (ATP) activity"/>
    <property type="evidence" value="ECO:0007669"/>
    <property type="project" value="UniProtKB-EC"/>
</dbReference>
<keyword evidence="10" id="KW-0809">Transit peptide</keyword>
<comment type="catalytic activity">
    <reaction evidence="12">
        <text>sulfate + ATP + H(+) = adenosine 5'-phosphosulfate + diphosphate</text>
        <dbReference type="Rhea" id="RHEA:18133"/>
        <dbReference type="ChEBI" id="CHEBI:15378"/>
        <dbReference type="ChEBI" id="CHEBI:16189"/>
        <dbReference type="ChEBI" id="CHEBI:30616"/>
        <dbReference type="ChEBI" id="CHEBI:33019"/>
        <dbReference type="ChEBI" id="CHEBI:58243"/>
        <dbReference type="EC" id="2.7.7.4"/>
    </reaction>
</comment>
<evidence type="ECO:0000256" key="10">
    <source>
        <dbReference type="ARBA" id="ARBA00022946"/>
    </source>
</evidence>
<evidence type="ECO:0000256" key="12">
    <source>
        <dbReference type="ARBA" id="ARBA00049370"/>
    </source>
</evidence>
<evidence type="ECO:0000313" key="16">
    <source>
        <dbReference type="Proteomes" id="UP000447434"/>
    </source>
</evidence>
<dbReference type="GO" id="GO:0004020">
    <property type="term" value="F:adenylylsulfate kinase activity"/>
    <property type="evidence" value="ECO:0007669"/>
    <property type="project" value="TreeGrafter"/>
</dbReference>
<comment type="pathway">
    <text evidence="2">Sulfur metabolism; hydrogen sulfide biosynthesis; sulfite from sulfate: step 1/3.</text>
</comment>
<organism evidence="15 16">
    <name type="scientific">Lupinus albus</name>
    <name type="common">White lupine</name>
    <name type="synonym">Lupinus termis</name>
    <dbReference type="NCBI Taxonomy" id="3870"/>
    <lineage>
        <taxon>Eukaryota</taxon>
        <taxon>Viridiplantae</taxon>
        <taxon>Streptophyta</taxon>
        <taxon>Embryophyta</taxon>
        <taxon>Tracheophyta</taxon>
        <taxon>Spermatophyta</taxon>
        <taxon>Magnoliopsida</taxon>
        <taxon>eudicotyledons</taxon>
        <taxon>Gunneridae</taxon>
        <taxon>Pentapetalae</taxon>
        <taxon>rosids</taxon>
        <taxon>fabids</taxon>
        <taxon>Fabales</taxon>
        <taxon>Fabaceae</taxon>
        <taxon>Papilionoideae</taxon>
        <taxon>50 kb inversion clade</taxon>
        <taxon>genistoids sensu lato</taxon>
        <taxon>core genistoids</taxon>
        <taxon>Genisteae</taxon>
        <taxon>Lupinus</taxon>
    </lineage>
</organism>
<protein>
    <recommendedName>
        <fullName evidence="3">sulfate adenylyltransferase</fullName>
        <ecNumber evidence="3">2.7.7.4</ecNumber>
    </recommendedName>
</protein>
<dbReference type="SUPFAM" id="SSF88697">
    <property type="entry name" value="PUA domain-like"/>
    <property type="match status" value="1"/>
</dbReference>
<feature type="domain" description="Sulphate adenylyltransferase catalytic" evidence="13">
    <location>
        <begin position="273"/>
        <end position="494"/>
    </location>
</feature>
<keyword evidence="8" id="KW-0547">Nucleotide-binding</keyword>
<evidence type="ECO:0000256" key="9">
    <source>
        <dbReference type="ARBA" id="ARBA00022840"/>
    </source>
</evidence>
<dbReference type="CDD" id="cd00517">
    <property type="entry name" value="ATPS"/>
    <property type="match status" value="1"/>
</dbReference>
<proteinExistence type="inferred from homology"/>
<dbReference type="OrthoDB" id="506431at2759"/>
<dbReference type="GO" id="GO:0005524">
    <property type="term" value="F:ATP binding"/>
    <property type="evidence" value="ECO:0007669"/>
    <property type="project" value="UniProtKB-KW"/>
</dbReference>
<evidence type="ECO:0000256" key="6">
    <source>
        <dbReference type="ARBA" id="ARBA00022679"/>
    </source>
</evidence>
<dbReference type="Gene3D" id="3.40.50.620">
    <property type="entry name" value="HUPs"/>
    <property type="match status" value="1"/>
</dbReference>
<dbReference type="Pfam" id="PF14306">
    <property type="entry name" value="PUA_2"/>
    <property type="match status" value="1"/>
</dbReference>
<dbReference type="EC" id="2.7.7.4" evidence="3"/>
<keyword evidence="4" id="KW-0150">Chloroplast</keyword>
<dbReference type="GO" id="GO:0009507">
    <property type="term" value="C:chloroplast"/>
    <property type="evidence" value="ECO:0007669"/>
    <property type="project" value="UniProtKB-SubCell"/>
</dbReference>
<dbReference type="SUPFAM" id="SSF52374">
    <property type="entry name" value="Nucleotidylyl transferase"/>
    <property type="match status" value="1"/>
</dbReference>
<keyword evidence="16" id="KW-1185">Reference proteome</keyword>
<keyword evidence="9" id="KW-0067">ATP-binding</keyword>
<dbReference type="PANTHER" id="PTHR11055:SF37">
    <property type="entry name" value="ATP SULFURYLASE 2"/>
    <property type="match status" value="1"/>
</dbReference>
<evidence type="ECO:0000256" key="8">
    <source>
        <dbReference type="ARBA" id="ARBA00022741"/>
    </source>
</evidence>
<dbReference type="InterPro" id="IPR015947">
    <property type="entry name" value="PUA-like_sf"/>
</dbReference>
<evidence type="ECO:0000259" key="13">
    <source>
        <dbReference type="Pfam" id="PF01747"/>
    </source>
</evidence>
<dbReference type="EMBL" id="WOCE01000021">
    <property type="protein sequence ID" value="KAE9590297.1"/>
    <property type="molecule type" value="Genomic_DNA"/>
</dbReference>
<evidence type="ECO:0000256" key="3">
    <source>
        <dbReference type="ARBA" id="ARBA00012391"/>
    </source>
</evidence>
<dbReference type="FunFam" id="3.40.50.620:FF:000006">
    <property type="entry name" value="bifunctional 3'-phosphoadenosine 5'-phosphosulfate synthase 1"/>
    <property type="match status" value="1"/>
</dbReference>
<dbReference type="NCBIfam" id="TIGR00339">
    <property type="entry name" value="sopT"/>
    <property type="match status" value="1"/>
</dbReference>
<keyword evidence="7 15" id="KW-0548">Nucleotidyltransferase</keyword>
<dbReference type="GO" id="GO:0000103">
    <property type="term" value="P:sulfate assimilation"/>
    <property type="evidence" value="ECO:0007669"/>
    <property type="project" value="InterPro"/>
</dbReference>
<dbReference type="Proteomes" id="UP000447434">
    <property type="component" value="Chromosome 21"/>
</dbReference>
<comment type="caution">
    <text evidence="15">The sequence shown here is derived from an EMBL/GenBank/DDBJ whole genome shotgun (WGS) entry which is preliminary data.</text>
</comment>
<dbReference type="PANTHER" id="PTHR11055">
    <property type="entry name" value="BIFUNCTIONAL 3'-PHOSPHOADENOSINE 5'-PHOSPHOSULFATE SYNTHASE"/>
    <property type="match status" value="1"/>
</dbReference>
<evidence type="ECO:0000256" key="5">
    <source>
        <dbReference type="ARBA" id="ARBA00022640"/>
    </source>
</evidence>
<sequence>MSCCYSVLVPPPCPGSTLIIFSLNNISYHIMSLTLKLHFNLHHHANKNTIITNINHNTCFSNKIRPKTIYNTNPLIITTRKVDSIVMQGECCNMVIKSSLIEPDGGSLVDLVVGEGDRGLKKVEAESLPKVKLSKIDFEWVHVIGEGWASPLRGFMREDEYLQCLHFNSLRLKNGSLVNMSLPIVLAIDDETKERIGSYSNVGLIGLDGDLVAILRSIEIYKHNKEERIARTWGTTAPGLPYVEEAITPAGNWLIGGDLEVIQPIKYNDGLDNYRLSPKQLREEFDRRKADAVFAFQLRNPVHNGHALLMNDTRKRLLEMGYKNPILLLHPLGGFTKADDVPLDVRMEQHSKVLEDGVLDPETTIVAIFPSPMHYAGPTEVQWHAKARINAGANFYIVGRDPAGMGHPTEKRDLYDPDHGKKVLSMAPGLEKLNILPFRVAAYDTTENKMAFFDPTRSKDFLFISGTKMRAYARNGENPPDGFMCPSGWKVLVNYYERLQVEEQAQQPAVLST</sequence>
<evidence type="ECO:0000256" key="2">
    <source>
        <dbReference type="ARBA" id="ARBA00005048"/>
    </source>
</evidence>
<accession>A0A6A4NUV8</accession>
<evidence type="ECO:0000256" key="1">
    <source>
        <dbReference type="ARBA" id="ARBA00004229"/>
    </source>
</evidence>
<dbReference type="InterPro" id="IPR014729">
    <property type="entry name" value="Rossmann-like_a/b/a_fold"/>
</dbReference>
<evidence type="ECO:0000256" key="7">
    <source>
        <dbReference type="ARBA" id="ARBA00022695"/>
    </source>
</evidence>
<keyword evidence="5" id="KW-0934">Plastid</keyword>
<evidence type="ECO:0000256" key="4">
    <source>
        <dbReference type="ARBA" id="ARBA00022528"/>
    </source>
</evidence>
<dbReference type="InterPro" id="IPR002650">
    <property type="entry name" value="Sulphate_adenylyltransferase"/>
</dbReference>
<gene>
    <name evidence="15" type="ORF">Lalb_Chr21g0318121</name>
</gene>
<dbReference type="FunFam" id="3.10.400.10:FF:000002">
    <property type="entry name" value="ATP sulfurylase 2"/>
    <property type="match status" value="1"/>
</dbReference>